<evidence type="ECO:0000256" key="2">
    <source>
        <dbReference type="ARBA" id="ARBA00022448"/>
    </source>
</evidence>
<sequence length="562" mass="61254">MSYPVEKAPTREDVDGELGDEKGLTKTGTQHSARHLDVEVPPDEDIVEFEEKKDLKRGLKQRHIQMIALAGTIGTGLFLGSGAAIVNGGPAGAFMGYLFVGILVAGVVLSIAEMSALVPLSGGIVRHAHYFFDPALSFAQGWNTVYSTLISLPAEITAAAVIITFWTTAVNNAVWITILGALLFISNLFFVRVYGELEFTFAMLKIMLIIGLIIMGLVVDLGGGPDHTRIGFYYWQNPGPFVQYLGIPGSLGRFLGFWATFSNAAYAYSGVEGISVAAAETRNPRHAIPRAAKRIFFRVLLFYVISILIVSMIVPSDDPNLLNGGAGAAASPFVIAANRAGIKVLPHIINAVVLTSAWSSGNSGMLGGSRALYGLAIEGHAPAIFKRVNRFGVPWIAVCSIGIFLALGYMTVSDNAALVFSWFQDLVGSAALVLWVVICTVYLRFYYGCKAQGIDRHTELPWAAPLQPYAAWISAFMFSLILLTGGFAVFIKGEWSAQGFVGAYFNIPLIFLLYFGYKFTRHTKMVPLMEMPIRDFIQIAKDNPEHPDPPMKGWRRLGFLWS</sequence>
<dbReference type="PANTHER" id="PTHR43341">
    <property type="entry name" value="AMINO ACID PERMEASE"/>
    <property type="match status" value="1"/>
</dbReference>
<evidence type="ECO:0000256" key="4">
    <source>
        <dbReference type="ARBA" id="ARBA00022970"/>
    </source>
</evidence>
<dbReference type="STRING" id="1353952.A0A165I8E6"/>
<evidence type="ECO:0000256" key="1">
    <source>
        <dbReference type="ARBA" id="ARBA00004141"/>
    </source>
</evidence>
<feature type="transmembrane region" description="Helical" evidence="8">
    <location>
        <begin position="98"/>
        <end position="125"/>
    </location>
</feature>
<feature type="transmembrane region" description="Helical" evidence="8">
    <location>
        <begin position="172"/>
        <end position="190"/>
    </location>
</feature>
<feature type="compositionally biased region" description="Basic and acidic residues" evidence="7">
    <location>
        <begin position="8"/>
        <end position="24"/>
    </location>
</feature>
<feature type="transmembrane region" description="Helical" evidence="8">
    <location>
        <begin position="497"/>
        <end position="517"/>
    </location>
</feature>
<keyword evidence="4" id="KW-0029">Amino-acid transport</keyword>
<gene>
    <name evidence="10" type="ORF">CALCODRAFT_465687</name>
</gene>
<dbReference type="FunFam" id="1.20.1740.10:FF:000006">
    <property type="entry name" value="General amino acid permease"/>
    <property type="match status" value="1"/>
</dbReference>
<evidence type="ECO:0000256" key="8">
    <source>
        <dbReference type="SAM" id="Phobius"/>
    </source>
</evidence>
<keyword evidence="5 8" id="KW-1133">Transmembrane helix</keyword>
<keyword evidence="11" id="KW-1185">Reference proteome</keyword>
<dbReference type="EMBL" id="KV423932">
    <property type="protein sequence ID" value="KZT60256.1"/>
    <property type="molecule type" value="Genomic_DNA"/>
</dbReference>
<organism evidence="10 11">
    <name type="scientific">Calocera cornea HHB12733</name>
    <dbReference type="NCBI Taxonomy" id="1353952"/>
    <lineage>
        <taxon>Eukaryota</taxon>
        <taxon>Fungi</taxon>
        <taxon>Dikarya</taxon>
        <taxon>Basidiomycota</taxon>
        <taxon>Agaricomycotina</taxon>
        <taxon>Dacrymycetes</taxon>
        <taxon>Dacrymycetales</taxon>
        <taxon>Dacrymycetaceae</taxon>
        <taxon>Calocera</taxon>
    </lineage>
</organism>
<feature type="transmembrane region" description="Helical" evidence="8">
    <location>
        <begin position="469"/>
        <end position="491"/>
    </location>
</feature>
<dbReference type="InterPro" id="IPR050524">
    <property type="entry name" value="APC_YAT"/>
</dbReference>
<feature type="domain" description="Amino acid permease/ SLC12A" evidence="9">
    <location>
        <begin position="63"/>
        <end position="523"/>
    </location>
</feature>
<dbReference type="FunCoup" id="A0A165I8E6">
    <property type="interactions" value="211"/>
</dbReference>
<evidence type="ECO:0000256" key="5">
    <source>
        <dbReference type="ARBA" id="ARBA00022989"/>
    </source>
</evidence>
<evidence type="ECO:0000259" key="9">
    <source>
        <dbReference type="Pfam" id="PF00324"/>
    </source>
</evidence>
<feature type="transmembrane region" description="Helical" evidence="8">
    <location>
        <begin position="391"/>
        <end position="410"/>
    </location>
</feature>
<dbReference type="Pfam" id="PF00324">
    <property type="entry name" value="AA_permease"/>
    <property type="match status" value="1"/>
</dbReference>
<reference evidence="10 11" key="1">
    <citation type="journal article" date="2016" name="Mol. Biol. Evol.">
        <title>Comparative Genomics of Early-Diverging Mushroom-Forming Fungi Provides Insights into the Origins of Lignocellulose Decay Capabilities.</title>
        <authorList>
            <person name="Nagy L.G."/>
            <person name="Riley R."/>
            <person name="Tritt A."/>
            <person name="Adam C."/>
            <person name="Daum C."/>
            <person name="Floudas D."/>
            <person name="Sun H."/>
            <person name="Yadav J.S."/>
            <person name="Pangilinan J."/>
            <person name="Larsson K.H."/>
            <person name="Matsuura K."/>
            <person name="Barry K."/>
            <person name="Labutti K."/>
            <person name="Kuo R."/>
            <person name="Ohm R.A."/>
            <person name="Bhattacharya S.S."/>
            <person name="Shirouzu T."/>
            <person name="Yoshinaga Y."/>
            <person name="Martin F.M."/>
            <person name="Grigoriev I.V."/>
            <person name="Hibbett D.S."/>
        </authorList>
    </citation>
    <scope>NUCLEOTIDE SEQUENCE [LARGE SCALE GENOMIC DNA]</scope>
    <source>
        <strain evidence="10 11">HHB12733</strain>
    </source>
</reference>
<comment type="subcellular location">
    <subcellularLocation>
        <location evidence="1">Membrane</location>
        <topology evidence="1">Multi-pass membrane protein</topology>
    </subcellularLocation>
</comment>
<dbReference type="Proteomes" id="UP000076842">
    <property type="component" value="Unassembled WGS sequence"/>
</dbReference>
<feature type="transmembrane region" description="Helical" evidence="8">
    <location>
        <begin position="320"/>
        <end position="337"/>
    </location>
</feature>
<feature type="transmembrane region" description="Helical" evidence="8">
    <location>
        <begin position="241"/>
        <end position="261"/>
    </location>
</feature>
<dbReference type="AlphaFoldDB" id="A0A165I8E6"/>
<keyword evidence="2" id="KW-0813">Transport</keyword>
<name>A0A165I8E6_9BASI</name>
<feature type="transmembrane region" description="Helical" evidence="8">
    <location>
        <begin position="295"/>
        <end position="314"/>
    </location>
</feature>
<keyword evidence="3 8" id="KW-0812">Transmembrane</keyword>
<feature type="transmembrane region" description="Helical" evidence="8">
    <location>
        <begin position="202"/>
        <end position="221"/>
    </location>
</feature>
<dbReference type="InParanoid" id="A0A165I8E6"/>
<evidence type="ECO:0000313" key="10">
    <source>
        <dbReference type="EMBL" id="KZT60256.1"/>
    </source>
</evidence>
<dbReference type="InterPro" id="IPR004841">
    <property type="entry name" value="AA-permease/SLC12A_dom"/>
</dbReference>
<evidence type="ECO:0000256" key="6">
    <source>
        <dbReference type="ARBA" id="ARBA00023136"/>
    </source>
</evidence>
<keyword evidence="6 8" id="KW-0472">Membrane</keyword>
<evidence type="ECO:0000256" key="7">
    <source>
        <dbReference type="SAM" id="MobiDB-lite"/>
    </source>
</evidence>
<proteinExistence type="predicted"/>
<dbReference type="GO" id="GO:0015171">
    <property type="term" value="F:amino acid transmembrane transporter activity"/>
    <property type="evidence" value="ECO:0007669"/>
    <property type="project" value="TreeGrafter"/>
</dbReference>
<feature type="transmembrane region" description="Helical" evidence="8">
    <location>
        <begin position="145"/>
        <end position="166"/>
    </location>
</feature>
<dbReference type="PANTHER" id="PTHR43341:SF18">
    <property type="entry name" value="AMINO ACID PERMEASE_ SLC12A DOMAIN-CONTAINING PROTEIN"/>
    <property type="match status" value="1"/>
</dbReference>
<accession>A0A165I8E6</accession>
<feature type="transmembrane region" description="Helical" evidence="8">
    <location>
        <begin position="66"/>
        <end position="86"/>
    </location>
</feature>
<evidence type="ECO:0000256" key="3">
    <source>
        <dbReference type="ARBA" id="ARBA00022692"/>
    </source>
</evidence>
<dbReference type="Gene3D" id="1.20.1740.10">
    <property type="entry name" value="Amino acid/polyamine transporter I"/>
    <property type="match status" value="1"/>
</dbReference>
<dbReference type="GO" id="GO:0016020">
    <property type="term" value="C:membrane"/>
    <property type="evidence" value="ECO:0007669"/>
    <property type="project" value="UniProtKB-SubCell"/>
</dbReference>
<protein>
    <recommendedName>
        <fullName evidence="9">Amino acid permease/ SLC12A domain-containing protein</fullName>
    </recommendedName>
</protein>
<feature type="transmembrane region" description="Helical" evidence="8">
    <location>
        <begin position="430"/>
        <end position="448"/>
    </location>
</feature>
<dbReference type="PIRSF" id="PIRSF006060">
    <property type="entry name" value="AA_transporter"/>
    <property type="match status" value="1"/>
</dbReference>
<evidence type="ECO:0000313" key="11">
    <source>
        <dbReference type="Proteomes" id="UP000076842"/>
    </source>
</evidence>
<feature type="region of interest" description="Disordered" evidence="7">
    <location>
        <begin position="1"/>
        <end position="34"/>
    </location>
</feature>
<dbReference type="OrthoDB" id="10062876at2759"/>